<dbReference type="Gene3D" id="3.40.50.150">
    <property type="entry name" value="Vaccinia Virus protein VP39"/>
    <property type="match status" value="1"/>
</dbReference>
<gene>
    <name evidence="2" type="ORF">GCM10007859_16640</name>
</gene>
<dbReference type="EMBL" id="BSOY01000033">
    <property type="protein sequence ID" value="GLS01649.1"/>
    <property type="molecule type" value="Genomic_DNA"/>
</dbReference>
<name>A0ABQ6BIY9_9CAUL</name>
<organism evidence="2 3">
    <name type="scientific">Brevundimonas denitrificans</name>
    <dbReference type="NCBI Taxonomy" id="1443434"/>
    <lineage>
        <taxon>Bacteria</taxon>
        <taxon>Pseudomonadati</taxon>
        <taxon>Pseudomonadota</taxon>
        <taxon>Alphaproteobacteria</taxon>
        <taxon>Caulobacterales</taxon>
        <taxon>Caulobacteraceae</taxon>
        <taxon>Brevundimonas</taxon>
    </lineage>
</organism>
<reference evidence="3" key="1">
    <citation type="journal article" date="2019" name="Int. J. Syst. Evol. Microbiol.">
        <title>The Global Catalogue of Microorganisms (GCM) 10K type strain sequencing project: providing services to taxonomists for standard genome sequencing and annotation.</title>
        <authorList>
            <consortium name="The Broad Institute Genomics Platform"/>
            <consortium name="The Broad Institute Genome Sequencing Center for Infectious Disease"/>
            <person name="Wu L."/>
            <person name="Ma J."/>
        </authorList>
    </citation>
    <scope>NUCLEOTIDE SEQUENCE [LARGE SCALE GENOMIC DNA]</scope>
    <source>
        <strain evidence="3">NBRC 110107</strain>
    </source>
</reference>
<dbReference type="SUPFAM" id="SSF53335">
    <property type="entry name" value="S-adenosyl-L-methionine-dependent methyltransferases"/>
    <property type="match status" value="1"/>
</dbReference>
<evidence type="ECO:0000313" key="2">
    <source>
        <dbReference type="EMBL" id="GLS01649.1"/>
    </source>
</evidence>
<dbReference type="PANTHER" id="PTHR43667:SF2">
    <property type="entry name" value="FATTY ACID C-METHYL TRANSFERASE"/>
    <property type="match status" value="1"/>
</dbReference>
<dbReference type="PANTHER" id="PTHR43667">
    <property type="entry name" value="CYCLOPROPANE-FATTY-ACYL-PHOSPHOLIPID SYNTHASE"/>
    <property type="match status" value="1"/>
</dbReference>
<dbReference type="Pfam" id="PF13649">
    <property type="entry name" value="Methyltransf_25"/>
    <property type="match status" value="1"/>
</dbReference>
<dbReference type="InterPro" id="IPR041698">
    <property type="entry name" value="Methyltransf_25"/>
</dbReference>
<evidence type="ECO:0000313" key="3">
    <source>
        <dbReference type="Proteomes" id="UP001156921"/>
    </source>
</evidence>
<proteinExistence type="predicted"/>
<feature type="domain" description="Methyltransferase" evidence="1">
    <location>
        <begin position="38"/>
        <end position="136"/>
    </location>
</feature>
<sequence>MSFQRIAYEVREVCNGVELAAIEAAVARTGLGAGAVAIDIGTGNATVAIRIAQRFGLTVRAVELDPVMADLARSRIEAADMGDRVSLTVARAAEMLARTEPVDLITALGTTDVSGEGRPTPEAGFITLRRSLKPGGWLLWGDVVWLADPPAPLRQITEVTNLYTDDDGWRAAAAAAGLEVVAGRISPQEVYDAYARDSVAAPRAWVEAHPEAPEAGSIRFNADRVQAIMEFGRDYIGFGLYLLRNPD</sequence>
<keyword evidence="3" id="KW-1185">Reference proteome</keyword>
<dbReference type="Proteomes" id="UP001156921">
    <property type="component" value="Unassembled WGS sequence"/>
</dbReference>
<protein>
    <recommendedName>
        <fullName evidence="1">Methyltransferase domain-containing protein</fullName>
    </recommendedName>
</protein>
<dbReference type="CDD" id="cd02440">
    <property type="entry name" value="AdoMet_MTases"/>
    <property type="match status" value="1"/>
</dbReference>
<dbReference type="InterPro" id="IPR029063">
    <property type="entry name" value="SAM-dependent_MTases_sf"/>
</dbReference>
<dbReference type="InterPro" id="IPR050723">
    <property type="entry name" value="CFA/CMAS"/>
</dbReference>
<accession>A0ABQ6BIY9</accession>
<evidence type="ECO:0000259" key="1">
    <source>
        <dbReference type="Pfam" id="PF13649"/>
    </source>
</evidence>
<comment type="caution">
    <text evidence="2">The sequence shown here is derived from an EMBL/GenBank/DDBJ whole genome shotgun (WGS) entry which is preliminary data.</text>
</comment>